<gene>
    <name evidence="2" type="ORF">H7F21_04150</name>
</gene>
<proteinExistence type="predicted"/>
<reference evidence="2" key="1">
    <citation type="submission" date="2020-08" db="EMBL/GenBank/DDBJ databases">
        <title>Winogradskyella ouciana sp. nov., isolated from the hadal seawater of the Mariana Trench.</title>
        <authorList>
            <person name="He X."/>
        </authorList>
    </citation>
    <scope>NUCLEOTIDE SEQUENCE [LARGE SCALE GENOMIC DNA]</scope>
    <source>
        <strain evidence="2">KCTC 52348</strain>
    </source>
</reference>
<keyword evidence="3" id="KW-1185">Reference proteome</keyword>
<name>A0A842IR57_9FLAO</name>
<evidence type="ECO:0000313" key="2">
    <source>
        <dbReference type="EMBL" id="MBC2844273.1"/>
    </source>
</evidence>
<protein>
    <submittedName>
        <fullName evidence="2">Uncharacterized protein</fullName>
    </submittedName>
</protein>
<feature type="compositionally biased region" description="Basic and acidic residues" evidence="1">
    <location>
        <begin position="64"/>
        <end position="128"/>
    </location>
</feature>
<sequence>MKYYITLILLVFSLLTFAQKVEKDGNTYEVKDEKIFLNGEDVTETLSVEDKAIILKEATMISEKMKAEEKARKEKEKAEKKKEKEANKLEKDQKKAEKAAKKAEKDRKKAEKALKKEQKIKENYKKAQDNLSKAQKKYDKLKKKGKLSPVDESKWLEKIEKLTEKVAKAKQKL</sequence>
<dbReference type="Proteomes" id="UP000533900">
    <property type="component" value="Unassembled WGS sequence"/>
</dbReference>
<accession>A0A842IR57</accession>
<dbReference type="AlphaFoldDB" id="A0A842IR57"/>
<feature type="region of interest" description="Disordered" evidence="1">
    <location>
        <begin position="64"/>
        <end position="146"/>
    </location>
</feature>
<dbReference type="RefSeq" id="WP_185787955.1">
    <property type="nucleotide sequence ID" value="NZ_JACLCP010000001.1"/>
</dbReference>
<dbReference type="EMBL" id="JACLCP010000001">
    <property type="protein sequence ID" value="MBC2844273.1"/>
    <property type="molecule type" value="Genomic_DNA"/>
</dbReference>
<comment type="caution">
    <text evidence="2">The sequence shown here is derived from an EMBL/GenBank/DDBJ whole genome shotgun (WGS) entry which is preliminary data.</text>
</comment>
<evidence type="ECO:0000256" key="1">
    <source>
        <dbReference type="SAM" id="MobiDB-lite"/>
    </source>
</evidence>
<evidence type="ECO:0000313" key="3">
    <source>
        <dbReference type="Proteomes" id="UP000533900"/>
    </source>
</evidence>
<organism evidence="2 3">
    <name type="scientific">Winogradskyella flava</name>
    <dbReference type="NCBI Taxonomy" id="1884876"/>
    <lineage>
        <taxon>Bacteria</taxon>
        <taxon>Pseudomonadati</taxon>
        <taxon>Bacteroidota</taxon>
        <taxon>Flavobacteriia</taxon>
        <taxon>Flavobacteriales</taxon>
        <taxon>Flavobacteriaceae</taxon>
        <taxon>Winogradskyella</taxon>
    </lineage>
</organism>